<dbReference type="EMBL" id="MU806009">
    <property type="protein sequence ID" value="KAJ3842341.1"/>
    <property type="molecule type" value="Genomic_DNA"/>
</dbReference>
<evidence type="ECO:0000313" key="2">
    <source>
        <dbReference type="Proteomes" id="UP001163846"/>
    </source>
</evidence>
<dbReference type="PANTHER" id="PTHR28630:SF3">
    <property type="entry name" value="PEROXIREDOXIN-LIKE 2C"/>
    <property type="match status" value="1"/>
</dbReference>
<name>A0AA38UIN1_9AGAR</name>
<dbReference type="InterPro" id="IPR032801">
    <property type="entry name" value="PXL2A/B/C"/>
</dbReference>
<dbReference type="InterPro" id="IPR036249">
    <property type="entry name" value="Thioredoxin-like_sf"/>
</dbReference>
<proteinExistence type="predicted"/>
<evidence type="ECO:0000313" key="1">
    <source>
        <dbReference type="EMBL" id="KAJ3842341.1"/>
    </source>
</evidence>
<dbReference type="CDD" id="cd02970">
    <property type="entry name" value="PRX_like2"/>
    <property type="match status" value="1"/>
</dbReference>
<dbReference type="PANTHER" id="PTHR28630">
    <property type="match status" value="1"/>
</dbReference>
<gene>
    <name evidence="1" type="ORF">F5878DRAFT_699613</name>
</gene>
<dbReference type="Proteomes" id="UP001163846">
    <property type="component" value="Unassembled WGS sequence"/>
</dbReference>
<dbReference type="Pfam" id="PF13911">
    <property type="entry name" value="AhpC-TSA_2"/>
    <property type="match status" value="1"/>
</dbReference>
<keyword evidence="2" id="KW-1185">Reference proteome</keyword>
<protein>
    <submittedName>
        <fullName evidence="1">AhpC/TSA antioxidant enzyme-domain-containing protein</fullName>
    </submittedName>
</protein>
<feature type="non-terminal residue" evidence="1">
    <location>
        <position position="201"/>
    </location>
</feature>
<accession>A0AA38UIN1</accession>
<dbReference type="AlphaFoldDB" id="A0AA38UIN1"/>
<dbReference type="SUPFAM" id="SSF52833">
    <property type="entry name" value="Thioredoxin-like"/>
    <property type="match status" value="1"/>
</dbReference>
<organism evidence="1 2">
    <name type="scientific">Lentinula raphanica</name>
    <dbReference type="NCBI Taxonomy" id="153919"/>
    <lineage>
        <taxon>Eukaryota</taxon>
        <taxon>Fungi</taxon>
        <taxon>Dikarya</taxon>
        <taxon>Basidiomycota</taxon>
        <taxon>Agaricomycotina</taxon>
        <taxon>Agaricomycetes</taxon>
        <taxon>Agaricomycetidae</taxon>
        <taxon>Agaricales</taxon>
        <taxon>Marasmiineae</taxon>
        <taxon>Omphalotaceae</taxon>
        <taxon>Lentinula</taxon>
    </lineage>
</organism>
<sequence>IPNSETLKKVSSLEVLDASGKQTRFGSFFEDQRVIVVFIRHFFCGLYVSQLSSEYEKLRKNFEEAQIDIVVVGCGEWQPIDNYSEITGFPPNKIFADPSLGVFHGLGMDVKTLARTPTGEKKASYITEGIVKGSLWSIWRALKNPSHIGKQGNFAQLGGEFILGPGNQCSFAHRMRHTEDHAEIQVLLENAGIQSISPTNN</sequence>
<dbReference type="Gene3D" id="3.40.30.10">
    <property type="entry name" value="Glutaredoxin"/>
    <property type="match status" value="1"/>
</dbReference>
<reference evidence="1" key="1">
    <citation type="submission" date="2022-08" db="EMBL/GenBank/DDBJ databases">
        <authorList>
            <consortium name="DOE Joint Genome Institute"/>
            <person name="Min B."/>
            <person name="Riley R."/>
            <person name="Sierra-Patev S."/>
            <person name="Naranjo-Ortiz M."/>
            <person name="Looney B."/>
            <person name="Konkel Z."/>
            <person name="Slot J.C."/>
            <person name="Sakamoto Y."/>
            <person name="Steenwyk J.L."/>
            <person name="Rokas A."/>
            <person name="Carro J."/>
            <person name="Camarero S."/>
            <person name="Ferreira P."/>
            <person name="Molpeceres G."/>
            <person name="Ruiz-Duenas F.J."/>
            <person name="Serrano A."/>
            <person name="Henrissat B."/>
            <person name="Drula E."/>
            <person name="Hughes K.W."/>
            <person name="Mata J.L."/>
            <person name="Ishikawa N.K."/>
            <person name="Vargas-Isla R."/>
            <person name="Ushijima S."/>
            <person name="Smith C.A."/>
            <person name="Ahrendt S."/>
            <person name="Andreopoulos W."/>
            <person name="He G."/>
            <person name="Labutti K."/>
            <person name="Lipzen A."/>
            <person name="Ng V."/>
            <person name="Sandor L."/>
            <person name="Barry K."/>
            <person name="Martinez A.T."/>
            <person name="Xiao Y."/>
            <person name="Gibbons J.G."/>
            <person name="Terashima K."/>
            <person name="Hibbett D.S."/>
            <person name="Grigoriev I.V."/>
        </authorList>
    </citation>
    <scope>NUCLEOTIDE SEQUENCE</scope>
    <source>
        <strain evidence="1">TFB9207</strain>
    </source>
</reference>
<comment type="caution">
    <text evidence="1">The sequence shown here is derived from an EMBL/GenBank/DDBJ whole genome shotgun (WGS) entry which is preliminary data.</text>
</comment>